<comment type="caution">
    <text evidence="7">The sequence shown here is derived from an EMBL/GenBank/DDBJ whole genome shotgun (WGS) entry which is preliminary data.</text>
</comment>
<dbReference type="EMBL" id="JAAKZG010000017">
    <property type="protein sequence ID" value="NGN44552.1"/>
    <property type="molecule type" value="Genomic_DNA"/>
</dbReference>
<keyword evidence="2" id="KW-0813">Transport</keyword>
<dbReference type="SUPFAM" id="SSF53822">
    <property type="entry name" value="Periplasmic binding protein-like I"/>
    <property type="match status" value="1"/>
</dbReference>
<feature type="domain" description="Leucine-binding protein" evidence="6">
    <location>
        <begin position="34"/>
        <end position="377"/>
    </location>
</feature>
<protein>
    <submittedName>
        <fullName evidence="7">ABC transporter substrate-binding protein</fullName>
    </submittedName>
</protein>
<feature type="signal peptide" evidence="5">
    <location>
        <begin position="1"/>
        <end position="22"/>
    </location>
</feature>
<dbReference type="Gene3D" id="3.40.50.2300">
    <property type="match status" value="2"/>
</dbReference>
<keyword evidence="3 5" id="KW-0732">Signal</keyword>
<dbReference type="AlphaFoldDB" id="A0A7C9VGM4"/>
<evidence type="ECO:0000313" key="8">
    <source>
        <dbReference type="Proteomes" id="UP000481252"/>
    </source>
</evidence>
<organism evidence="7 8">
    <name type="scientific">Mesorhizobium zhangyense</name>
    <dbReference type="NCBI Taxonomy" id="1776730"/>
    <lineage>
        <taxon>Bacteria</taxon>
        <taxon>Pseudomonadati</taxon>
        <taxon>Pseudomonadota</taxon>
        <taxon>Alphaproteobacteria</taxon>
        <taxon>Hyphomicrobiales</taxon>
        <taxon>Phyllobacteriaceae</taxon>
        <taxon>Mesorhizobium</taxon>
    </lineage>
</organism>
<dbReference type="Proteomes" id="UP000481252">
    <property type="component" value="Unassembled WGS sequence"/>
</dbReference>
<comment type="similarity">
    <text evidence="1">Belongs to the leucine-binding protein family.</text>
</comment>
<feature type="chain" id="PRO_5028818843" evidence="5">
    <location>
        <begin position="23"/>
        <end position="392"/>
    </location>
</feature>
<dbReference type="PRINTS" id="PR00337">
    <property type="entry name" value="LEUILEVALBP"/>
</dbReference>
<reference evidence="7 8" key="1">
    <citation type="submission" date="2020-02" db="EMBL/GenBank/DDBJ databases">
        <title>Genome sequence of the type strain CGMCC 1.15528 of Mesorhizobium zhangyense.</title>
        <authorList>
            <person name="Gao J."/>
            <person name="Sun J."/>
        </authorList>
    </citation>
    <scope>NUCLEOTIDE SEQUENCE [LARGE SCALE GENOMIC DNA]</scope>
    <source>
        <strain evidence="7 8">CGMCC 1.15528</strain>
    </source>
</reference>
<evidence type="ECO:0000256" key="2">
    <source>
        <dbReference type="ARBA" id="ARBA00022448"/>
    </source>
</evidence>
<dbReference type="InterPro" id="IPR028081">
    <property type="entry name" value="Leu-bd"/>
</dbReference>
<dbReference type="Pfam" id="PF13458">
    <property type="entry name" value="Peripla_BP_6"/>
    <property type="match status" value="1"/>
</dbReference>
<keyword evidence="8" id="KW-1185">Reference proteome</keyword>
<keyword evidence="4" id="KW-0029">Amino-acid transport</keyword>
<dbReference type="InterPro" id="IPR028082">
    <property type="entry name" value="Peripla_BP_I"/>
</dbReference>
<gene>
    <name evidence="7" type="ORF">G6N74_26185</name>
</gene>
<dbReference type="PANTHER" id="PTHR47235">
    <property type="entry name" value="BLR6548 PROTEIN"/>
    <property type="match status" value="1"/>
</dbReference>
<dbReference type="GO" id="GO:0006865">
    <property type="term" value="P:amino acid transport"/>
    <property type="evidence" value="ECO:0007669"/>
    <property type="project" value="UniProtKB-KW"/>
</dbReference>
<dbReference type="PANTHER" id="PTHR47235:SF1">
    <property type="entry name" value="BLR6548 PROTEIN"/>
    <property type="match status" value="1"/>
</dbReference>
<dbReference type="RefSeq" id="WP_165120936.1">
    <property type="nucleotide sequence ID" value="NZ_JAAKZG010000017.1"/>
</dbReference>
<dbReference type="InterPro" id="IPR000709">
    <property type="entry name" value="Leu_Ile_Val-bd"/>
</dbReference>
<evidence type="ECO:0000313" key="7">
    <source>
        <dbReference type="EMBL" id="NGN44552.1"/>
    </source>
</evidence>
<proteinExistence type="inferred from homology"/>
<name>A0A7C9VGM4_9HYPH</name>
<accession>A0A7C9VGM4</accession>
<evidence type="ECO:0000256" key="4">
    <source>
        <dbReference type="ARBA" id="ARBA00022970"/>
    </source>
</evidence>
<evidence type="ECO:0000256" key="3">
    <source>
        <dbReference type="ARBA" id="ARBA00022729"/>
    </source>
</evidence>
<dbReference type="CDD" id="cd06343">
    <property type="entry name" value="PBP1_ABC_ligand_binding-like"/>
    <property type="match status" value="1"/>
</dbReference>
<evidence type="ECO:0000256" key="5">
    <source>
        <dbReference type="SAM" id="SignalP"/>
    </source>
</evidence>
<evidence type="ECO:0000256" key="1">
    <source>
        <dbReference type="ARBA" id="ARBA00010062"/>
    </source>
</evidence>
<sequence>MGNLRMAALLAMVLVASPAAQAQEKTRGITDTEILIGTHTDLSGPAAFAGTSNVNGMQMRINEINEAGGVHGRKIRLIVEDHQYQVPRAVQAVNKLVNRDGVFLVIGAIGVAQNNAAMPILQKANVPNMFPLAQSRSMWEPLDRLKFVLHAGDYDQIRSGIKWLVDNKQRSKFCLLHLDTDFGKEIVDGTTDELAKHDLKVVASEKYKPTDTDLGTQILNLRKADCDVVVLGSLARDTVLAYTSARRVGWNVDFIGASSSYHRVIQEAANNATEGLYAVTGNYVPEPGERSPEYQAWYDKYKALYKTDPHALDNLGYLSIDVLAKAFDAAGKDLTLDTFITGMESIKDYQDLFGNPKQSWGPDDHQGSNTSTLTQLHDGIYVPIVRAAAYEK</sequence>
<evidence type="ECO:0000259" key="6">
    <source>
        <dbReference type="Pfam" id="PF13458"/>
    </source>
</evidence>